<comment type="caution">
    <text evidence="6">The sequence shown here is derived from an EMBL/GenBank/DDBJ whole genome shotgun (WGS) entry which is preliminary data.</text>
</comment>
<name>A0A918NF86_9ACTN</name>
<keyword evidence="7" id="KW-1185">Reference proteome</keyword>
<dbReference type="InterPro" id="IPR028082">
    <property type="entry name" value="Peripla_BP_I"/>
</dbReference>
<dbReference type="EMBL" id="BMVU01000004">
    <property type="protein sequence ID" value="GGX63006.1"/>
    <property type="molecule type" value="Genomic_DNA"/>
</dbReference>
<evidence type="ECO:0000313" key="7">
    <source>
        <dbReference type="Proteomes" id="UP000619244"/>
    </source>
</evidence>
<dbReference type="Gene3D" id="3.40.50.2300">
    <property type="match status" value="1"/>
</dbReference>
<organism evidence="6 7">
    <name type="scientific">Streptomyces minutiscleroticus</name>
    <dbReference type="NCBI Taxonomy" id="68238"/>
    <lineage>
        <taxon>Bacteria</taxon>
        <taxon>Bacillati</taxon>
        <taxon>Actinomycetota</taxon>
        <taxon>Actinomycetes</taxon>
        <taxon>Kitasatosporales</taxon>
        <taxon>Streptomycetaceae</taxon>
        <taxon>Streptomyces</taxon>
    </lineage>
</organism>
<evidence type="ECO:0000259" key="5">
    <source>
        <dbReference type="Pfam" id="PF13458"/>
    </source>
</evidence>
<evidence type="ECO:0000256" key="3">
    <source>
        <dbReference type="SAM" id="Phobius"/>
    </source>
</evidence>
<reference evidence="6" key="1">
    <citation type="journal article" date="2014" name="Int. J. Syst. Evol. Microbiol.">
        <title>Complete genome sequence of Corynebacterium casei LMG S-19264T (=DSM 44701T), isolated from a smear-ripened cheese.</title>
        <authorList>
            <consortium name="US DOE Joint Genome Institute (JGI-PGF)"/>
            <person name="Walter F."/>
            <person name="Albersmeier A."/>
            <person name="Kalinowski J."/>
            <person name="Ruckert C."/>
        </authorList>
    </citation>
    <scope>NUCLEOTIDE SEQUENCE</scope>
    <source>
        <strain evidence="6">JCM 4790</strain>
    </source>
</reference>
<dbReference type="SUPFAM" id="SSF53822">
    <property type="entry name" value="Periplasmic binding protein-like I"/>
    <property type="match status" value="1"/>
</dbReference>
<protein>
    <recommendedName>
        <fullName evidence="5">Leucine-binding protein domain-containing protein</fullName>
    </recommendedName>
</protein>
<keyword evidence="3" id="KW-1133">Transmembrane helix</keyword>
<evidence type="ECO:0000256" key="2">
    <source>
        <dbReference type="ARBA" id="ARBA00022729"/>
    </source>
</evidence>
<evidence type="ECO:0000256" key="1">
    <source>
        <dbReference type="ARBA" id="ARBA00010062"/>
    </source>
</evidence>
<dbReference type="Pfam" id="PF13458">
    <property type="entry name" value="Peripla_BP_6"/>
    <property type="match status" value="1"/>
</dbReference>
<dbReference type="AlphaFoldDB" id="A0A918NF86"/>
<feature type="chain" id="PRO_5036673321" description="Leucine-binding protein domain-containing protein" evidence="4">
    <location>
        <begin position="24"/>
        <end position="239"/>
    </location>
</feature>
<reference evidence="6" key="2">
    <citation type="submission" date="2020-09" db="EMBL/GenBank/DDBJ databases">
        <authorList>
            <person name="Sun Q."/>
            <person name="Ohkuma M."/>
        </authorList>
    </citation>
    <scope>NUCLEOTIDE SEQUENCE</scope>
    <source>
        <strain evidence="6">JCM 4790</strain>
    </source>
</reference>
<gene>
    <name evidence="6" type="ORF">GCM10010358_16750</name>
</gene>
<feature type="domain" description="Leucine-binding protein" evidence="5">
    <location>
        <begin position="71"/>
        <end position="201"/>
    </location>
</feature>
<dbReference type="Proteomes" id="UP000619244">
    <property type="component" value="Unassembled WGS sequence"/>
</dbReference>
<evidence type="ECO:0000256" key="4">
    <source>
        <dbReference type="SAM" id="SignalP"/>
    </source>
</evidence>
<keyword evidence="2 4" id="KW-0732">Signal</keyword>
<feature type="signal peptide" evidence="4">
    <location>
        <begin position="1"/>
        <end position="23"/>
    </location>
</feature>
<accession>A0A918NF86</accession>
<evidence type="ECO:0000313" key="6">
    <source>
        <dbReference type="EMBL" id="GGX63006.1"/>
    </source>
</evidence>
<proteinExistence type="inferred from homology"/>
<sequence>MTGRRRTRSVRSVLPGPARSAGAGVLAAGAMAVCASLTAGCGVVPGVPGGSGDGPVTVMTWAPQHTRTADMPGMPAMAQAYARWINADGGIGGRELRVITCNDHDDTVSAAACAQRAVQEDVTAVVGSYSRHSRAFLSPLEAAGIPYLGGFGVTEDEFTSPLSYPVNGGRPALFAGLGRQLAGECGPVALIRPDTVAGDDLPVLLDAGPTAGGHPAALDQRAADDATEYNVAELLESAG</sequence>
<dbReference type="InterPro" id="IPR028081">
    <property type="entry name" value="Leu-bd"/>
</dbReference>
<feature type="transmembrane region" description="Helical" evidence="3">
    <location>
        <begin position="21"/>
        <end position="39"/>
    </location>
</feature>
<comment type="similarity">
    <text evidence="1">Belongs to the leucine-binding protein family.</text>
</comment>
<keyword evidence="3" id="KW-0812">Transmembrane</keyword>
<keyword evidence="3" id="KW-0472">Membrane</keyword>